<feature type="region of interest" description="Disordered" evidence="1">
    <location>
        <begin position="302"/>
        <end position="422"/>
    </location>
</feature>
<accession>A0A6G1KKA0</accession>
<feature type="region of interest" description="Disordered" evidence="1">
    <location>
        <begin position="1"/>
        <end position="130"/>
    </location>
</feature>
<feature type="compositionally biased region" description="Basic and acidic residues" evidence="1">
    <location>
        <begin position="380"/>
        <end position="409"/>
    </location>
</feature>
<proteinExistence type="predicted"/>
<evidence type="ECO:0000256" key="1">
    <source>
        <dbReference type="SAM" id="MobiDB-lite"/>
    </source>
</evidence>
<feature type="compositionally biased region" description="Polar residues" evidence="1">
    <location>
        <begin position="10"/>
        <end position="58"/>
    </location>
</feature>
<dbReference type="Proteomes" id="UP000799428">
    <property type="component" value="Unassembled WGS sequence"/>
</dbReference>
<evidence type="ECO:0000313" key="2">
    <source>
        <dbReference type="EMBL" id="KAF2712912.1"/>
    </source>
</evidence>
<protein>
    <submittedName>
        <fullName evidence="2">Uncharacterized protein</fullName>
    </submittedName>
</protein>
<reference evidence="2" key="1">
    <citation type="journal article" date="2020" name="Stud. Mycol.">
        <title>101 Dothideomycetes genomes: a test case for predicting lifestyles and emergence of pathogens.</title>
        <authorList>
            <person name="Haridas S."/>
            <person name="Albert R."/>
            <person name="Binder M."/>
            <person name="Bloem J."/>
            <person name="Labutti K."/>
            <person name="Salamov A."/>
            <person name="Andreopoulos B."/>
            <person name="Baker S."/>
            <person name="Barry K."/>
            <person name="Bills G."/>
            <person name="Bluhm B."/>
            <person name="Cannon C."/>
            <person name="Castanera R."/>
            <person name="Culley D."/>
            <person name="Daum C."/>
            <person name="Ezra D."/>
            <person name="Gonzalez J."/>
            <person name="Henrissat B."/>
            <person name="Kuo A."/>
            <person name="Liang C."/>
            <person name="Lipzen A."/>
            <person name="Lutzoni F."/>
            <person name="Magnuson J."/>
            <person name="Mondo S."/>
            <person name="Nolan M."/>
            <person name="Ohm R."/>
            <person name="Pangilinan J."/>
            <person name="Park H.-J."/>
            <person name="Ramirez L."/>
            <person name="Alfaro M."/>
            <person name="Sun H."/>
            <person name="Tritt A."/>
            <person name="Yoshinaga Y."/>
            <person name="Zwiers L.-H."/>
            <person name="Turgeon B."/>
            <person name="Goodwin S."/>
            <person name="Spatafora J."/>
            <person name="Crous P."/>
            <person name="Grigoriev I."/>
        </authorList>
    </citation>
    <scope>NUCLEOTIDE SEQUENCE</scope>
    <source>
        <strain evidence="2">CBS 279.74</strain>
    </source>
</reference>
<feature type="compositionally biased region" description="Polar residues" evidence="1">
    <location>
        <begin position="306"/>
        <end position="324"/>
    </location>
</feature>
<evidence type="ECO:0000313" key="3">
    <source>
        <dbReference type="Proteomes" id="UP000799428"/>
    </source>
</evidence>
<organism evidence="2 3">
    <name type="scientific">Pleomassaria siparia CBS 279.74</name>
    <dbReference type="NCBI Taxonomy" id="1314801"/>
    <lineage>
        <taxon>Eukaryota</taxon>
        <taxon>Fungi</taxon>
        <taxon>Dikarya</taxon>
        <taxon>Ascomycota</taxon>
        <taxon>Pezizomycotina</taxon>
        <taxon>Dothideomycetes</taxon>
        <taxon>Pleosporomycetidae</taxon>
        <taxon>Pleosporales</taxon>
        <taxon>Pleomassariaceae</taxon>
        <taxon>Pleomassaria</taxon>
    </lineage>
</organism>
<gene>
    <name evidence="2" type="ORF">K504DRAFT_497748</name>
</gene>
<feature type="region of interest" description="Disordered" evidence="1">
    <location>
        <begin position="146"/>
        <end position="170"/>
    </location>
</feature>
<dbReference type="EMBL" id="MU005765">
    <property type="protein sequence ID" value="KAF2712912.1"/>
    <property type="molecule type" value="Genomic_DNA"/>
</dbReference>
<keyword evidence="3" id="KW-1185">Reference proteome</keyword>
<name>A0A6G1KKA0_9PLEO</name>
<dbReference type="OrthoDB" id="3801471at2759"/>
<dbReference type="AlphaFoldDB" id="A0A6G1KKA0"/>
<sequence>MSTHLRPRTGNASSPTRPNTAYSTCSTIRRVTPSLESLTTALESNYAEHSTPQRNSQDMPRPSAPTPAAGLRPEAPPMPASNTAPRLRSNPVHLESDMSAKKRTPGGLLSFMRSSSHRPSPSPPRESYVLPTSTLRSSYMERFDNIHRPITPSPMTDRQRETQFKPLRPSTDSIDRLEEVVDEALAQDPDHPVMKRFAYLRGKELKAAVGEYIMSGAVSKEIRDSFVAHEKLKKETQKRRNIKKTPQHERMAFRKRNSNPLPEFAYPLPEGVELELLPERSSSVASSYNSPSHTPAYAKEAGSIAVKQSPTQGAGSVIANSNHSPEPDNSDYQDLGPTAGPKPAKNHNSLRINVPRPCTRPGSPKIAVHGPLFSTLESEAPGRNREGPLRGDEEKKEDSGDKQKTEKMTKKGRKEGKKENECGGCGCGCLVM</sequence>